<keyword evidence="3 6" id="KW-0812">Transmembrane</keyword>
<evidence type="ECO:0000313" key="9">
    <source>
        <dbReference type="Proteomes" id="UP000829069"/>
    </source>
</evidence>
<comment type="similarity">
    <text evidence="2 6">Belongs to the SURF1 family.</text>
</comment>
<proteinExistence type="inferred from homology"/>
<evidence type="ECO:0000256" key="3">
    <source>
        <dbReference type="ARBA" id="ARBA00022692"/>
    </source>
</evidence>
<dbReference type="InterPro" id="IPR002994">
    <property type="entry name" value="Surf1/Shy1"/>
</dbReference>
<comment type="subcellular location">
    <subcellularLocation>
        <location evidence="6">Cell membrane</location>
        <topology evidence="6">Multi-pass membrane protein</topology>
    </subcellularLocation>
    <subcellularLocation>
        <location evidence="1">Membrane</location>
    </subcellularLocation>
</comment>
<gene>
    <name evidence="8" type="ORF">MNQ99_10860</name>
</gene>
<evidence type="ECO:0000256" key="2">
    <source>
        <dbReference type="ARBA" id="ARBA00007165"/>
    </source>
</evidence>
<feature type="region of interest" description="Disordered" evidence="7">
    <location>
        <begin position="246"/>
        <end position="300"/>
    </location>
</feature>
<evidence type="ECO:0000313" key="8">
    <source>
        <dbReference type="EMBL" id="UNK44499.1"/>
    </source>
</evidence>
<keyword evidence="6" id="KW-1003">Cell membrane</keyword>
<sequence>MSYRFLLSGKWLGWLLIVALLAAVCVVLGNWQMDRRDQARATIAAVETHYDANPVPFTKVPKIFATADDSVEWTPVVLNGKYDDAGQRIVRNRPLNGRPGYEVLIPLRLEDGQAVIINRGWLPIGNNQAGHPDAIPAAPKGEVTVVARVKPGEGAVSRGAPEGQLASIQLDSYAAELDYPIFTGSYGLMAAESPAAAEQPVQIPKPAIDEGPHLSYSMQWYAFGVLLFVGYGYAARQHAHHGRLTEEEEALSGFHQANPAPRAAAAPKRSRKRPTAEEEEDALLDAQGFRTDGSLLSRDD</sequence>
<dbReference type="Proteomes" id="UP000829069">
    <property type="component" value="Chromosome"/>
</dbReference>
<evidence type="ECO:0000256" key="5">
    <source>
        <dbReference type="ARBA" id="ARBA00023136"/>
    </source>
</evidence>
<evidence type="ECO:0000256" key="1">
    <source>
        <dbReference type="ARBA" id="ARBA00004370"/>
    </source>
</evidence>
<feature type="transmembrane region" description="Helical" evidence="6">
    <location>
        <begin position="12"/>
        <end position="31"/>
    </location>
</feature>
<dbReference type="InterPro" id="IPR045214">
    <property type="entry name" value="Surf1/Surf4"/>
</dbReference>
<dbReference type="RefSeq" id="WP_241912959.1">
    <property type="nucleotide sequence ID" value="NZ_CP093326.1"/>
</dbReference>
<keyword evidence="4 6" id="KW-1133">Transmembrane helix</keyword>
<evidence type="ECO:0000256" key="7">
    <source>
        <dbReference type="SAM" id="MobiDB-lite"/>
    </source>
</evidence>
<dbReference type="EMBL" id="CP093326">
    <property type="protein sequence ID" value="UNK44499.1"/>
    <property type="molecule type" value="Genomic_DNA"/>
</dbReference>
<feature type="compositionally biased region" description="Low complexity" evidence="7">
    <location>
        <begin position="257"/>
        <end position="267"/>
    </location>
</feature>
<dbReference type="CDD" id="cd06662">
    <property type="entry name" value="SURF1"/>
    <property type="match status" value="1"/>
</dbReference>
<evidence type="ECO:0000256" key="6">
    <source>
        <dbReference type="RuleBase" id="RU363076"/>
    </source>
</evidence>
<keyword evidence="5 6" id="KW-0472">Membrane</keyword>
<dbReference type="PANTHER" id="PTHR23427:SF2">
    <property type="entry name" value="SURFEIT LOCUS PROTEIN 1"/>
    <property type="match status" value="1"/>
</dbReference>
<dbReference type="PANTHER" id="PTHR23427">
    <property type="entry name" value="SURFEIT LOCUS PROTEIN"/>
    <property type="match status" value="1"/>
</dbReference>
<reference evidence="8 9" key="1">
    <citation type="submission" date="2022-03" db="EMBL/GenBank/DDBJ databases">
        <title>Isotopic signatures of nitrous oxide derived from detoxification processes.</title>
        <authorList>
            <person name="Behrendt U."/>
            <person name="Buchen C."/>
            <person name="Well R."/>
            <person name="Ulrich A."/>
            <person name="Rohe L."/>
            <person name="Kolb S."/>
            <person name="Schloter M."/>
            <person name="Horn M.A."/>
            <person name="Augustin J."/>
        </authorList>
    </citation>
    <scope>NUCLEOTIDE SEQUENCE [LARGE SCALE GENOMIC DNA]</scope>
    <source>
        <strain evidence="8 9">S4-C24</strain>
    </source>
</reference>
<dbReference type="Pfam" id="PF02104">
    <property type="entry name" value="SURF1"/>
    <property type="match status" value="1"/>
</dbReference>
<name>A0ABY3W335_9MICC</name>
<protein>
    <recommendedName>
        <fullName evidence="6">SURF1-like protein</fullName>
    </recommendedName>
</protein>
<comment type="caution">
    <text evidence="6">Lacks conserved residue(s) required for the propagation of feature annotation.</text>
</comment>
<evidence type="ECO:0000256" key="4">
    <source>
        <dbReference type="ARBA" id="ARBA00022989"/>
    </source>
</evidence>
<dbReference type="PROSITE" id="PS50895">
    <property type="entry name" value="SURF1"/>
    <property type="match status" value="1"/>
</dbReference>
<organism evidence="8 9">
    <name type="scientific">Arthrobacter sulfonylureivorans</name>
    <dbReference type="NCBI Taxonomy" id="2486855"/>
    <lineage>
        <taxon>Bacteria</taxon>
        <taxon>Bacillati</taxon>
        <taxon>Actinomycetota</taxon>
        <taxon>Actinomycetes</taxon>
        <taxon>Micrococcales</taxon>
        <taxon>Micrococcaceae</taxon>
        <taxon>Arthrobacter</taxon>
    </lineage>
</organism>
<accession>A0ABY3W335</accession>
<keyword evidence="9" id="KW-1185">Reference proteome</keyword>